<comment type="caution">
    <text evidence="1">The sequence shown here is derived from an EMBL/GenBank/DDBJ whole genome shotgun (WGS) entry which is preliminary data.</text>
</comment>
<evidence type="ECO:0000313" key="1">
    <source>
        <dbReference type="EMBL" id="MBE9115880.1"/>
    </source>
</evidence>
<evidence type="ECO:0000313" key="2">
    <source>
        <dbReference type="Proteomes" id="UP000654482"/>
    </source>
</evidence>
<dbReference type="Proteomes" id="UP000654482">
    <property type="component" value="Unassembled WGS sequence"/>
</dbReference>
<protein>
    <submittedName>
        <fullName evidence="1">Uncharacterized protein</fullName>
    </submittedName>
</protein>
<keyword evidence="2" id="KW-1185">Reference proteome</keyword>
<sequence length="196" mass="22409">MNQLKLWLAIVLSASVVGGVRSVEALPGERTETVSAWINANATLQPGAGEGLRVRRRDTAARRFEFEASVIPPGRISLPTNPGLIRSEQFAIYDQIDGVPLQRLEESLRAIYGVDIYQDYQQARVVYRYPSPETLELARRQNRPAWVAQHGELRTGKRFAYWFEVTHRRDGMPLNGQMTVFLKEDLEKLETELRDR</sequence>
<organism evidence="1 2">
    <name type="scientific">Lusitaniella coriacea LEGE 07157</name>
    <dbReference type="NCBI Taxonomy" id="945747"/>
    <lineage>
        <taxon>Bacteria</taxon>
        <taxon>Bacillati</taxon>
        <taxon>Cyanobacteriota</taxon>
        <taxon>Cyanophyceae</taxon>
        <taxon>Spirulinales</taxon>
        <taxon>Lusitaniellaceae</taxon>
        <taxon>Lusitaniella</taxon>
    </lineage>
</organism>
<proteinExistence type="predicted"/>
<name>A0A8J7DVL5_9CYAN</name>
<dbReference type="AlphaFoldDB" id="A0A8J7DVL5"/>
<gene>
    <name evidence="1" type="ORF">IQ249_08245</name>
</gene>
<accession>A0A8J7DVL5</accession>
<reference evidence="1" key="1">
    <citation type="submission" date="2020-10" db="EMBL/GenBank/DDBJ databases">
        <authorList>
            <person name="Castelo-Branco R."/>
            <person name="Eusebio N."/>
            <person name="Adriana R."/>
            <person name="Vieira A."/>
            <person name="Brugerolle De Fraissinette N."/>
            <person name="Rezende De Castro R."/>
            <person name="Schneider M.P."/>
            <person name="Vasconcelos V."/>
            <person name="Leao P.N."/>
        </authorList>
    </citation>
    <scope>NUCLEOTIDE SEQUENCE</scope>
    <source>
        <strain evidence="1">LEGE 07157</strain>
    </source>
</reference>
<dbReference type="RefSeq" id="WP_194028969.1">
    <property type="nucleotide sequence ID" value="NZ_JADEWZ010000009.1"/>
</dbReference>
<dbReference type="EMBL" id="JADEWZ010000009">
    <property type="protein sequence ID" value="MBE9115880.1"/>
    <property type="molecule type" value="Genomic_DNA"/>
</dbReference>